<dbReference type="Proteomes" id="UP000024635">
    <property type="component" value="Unassembled WGS sequence"/>
</dbReference>
<dbReference type="AlphaFoldDB" id="A0A016WPF6"/>
<gene>
    <name evidence="2" type="primary">Acey_s0589.g364</name>
    <name evidence="2" type="ORF">Y032_0589g364</name>
</gene>
<sequence length="123" mass="13740">MGATPAAAPHQLPNSSPIRSRHAFVCSLSSHTIQTTVARSTYDIIANNGSTLDDAARARFTNYIMPKKTFDVARNREDTQGAVWAQHVRFCPSLRPLSDTAQRRDYPRLHRTCQSTSQDGRIQ</sequence>
<evidence type="ECO:0000256" key="1">
    <source>
        <dbReference type="SAM" id="MobiDB-lite"/>
    </source>
</evidence>
<keyword evidence="3" id="KW-1185">Reference proteome</keyword>
<dbReference type="EMBL" id="JARK01000189">
    <property type="protein sequence ID" value="EYC40918.1"/>
    <property type="molecule type" value="Genomic_DNA"/>
</dbReference>
<name>A0A016WPF6_9BILA</name>
<reference evidence="3" key="1">
    <citation type="journal article" date="2015" name="Nat. Genet.">
        <title>The genome and transcriptome of the zoonotic hookworm Ancylostoma ceylanicum identify infection-specific gene families.</title>
        <authorList>
            <person name="Schwarz E.M."/>
            <person name="Hu Y."/>
            <person name="Antoshechkin I."/>
            <person name="Miller M.M."/>
            <person name="Sternberg P.W."/>
            <person name="Aroian R.V."/>
        </authorList>
    </citation>
    <scope>NUCLEOTIDE SEQUENCE</scope>
    <source>
        <strain evidence="3">HY135</strain>
    </source>
</reference>
<evidence type="ECO:0000313" key="3">
    <source>
        <dbReference type="Proteomes" id="UP000024635"/>
    </source>
</evidence>
<comment type="caution">
    <text evidence="2">The sequence shown here is derived from an EMBL/GenBank/DDBJ whole genome shotgun (WGS) entry which is preliminary data.</text>
</comment>
<proteinExistence type="predicted"/>
<feature type="region of interest" description="Disordered" evidence="1">
    <location>
        <begin position="101"/>
        <end position="123"/>
    </location>
</feature>
<protein>
    <submittedName>
        <fullName evidence="2">Uncharacterized protein</fullName>
    </submittedName>
</protein>
<evidence type="ECO:0000313" key="2">
    <source>
        <dbReference type="EMBL" id="EYC40918.1"/>
    </source>
</evidence>
<organism evidence="2 3">
    <name type="scientific">Ancylostoma ceylanicum</name>
    <dbReference type="NCBI Taxonomy" id="53326"/>
    <lineage>
        <taxon>Eukaryota</taxon>
        <taxon>Metazoa</taxon>
        <taxon>Ecdysozoa</taxon>
        <taxon>Nematoda</taxon>
        <taxon>Chromadorea</taxon>
        <taxon>Rhabditida</taxon>
        <taxon>Rhabditina</taxon>
        <taxon>Rhabditomorpha</taxon>
        <taxon>Strongyloidea</taxon>
        <taxon>Ancylostomatidae</taxon>
        <taxon>Ancylostomatinae</taxon>
        <taxon>Ancylostoma</taxon>
    </lineage>
</organism>
<feature type="compositionally biased region" description="Polar residues" evidence="1">
    <location>
        <begin position="112"/>
        <end position="123"/>
    </location>
</feature>
<accession>A0A016WPF6</accession>